<dbReference type="PANTHER" id="PTHR30448">
    <property type="entry name" value="RNASE ADAPTER PROTEIN RAPZ"/>
    <property type="match status" value="1"/>
</dbReference>
<dbReference type="AlphaFoldDB" id="F7YVG8"/>
<dbReference type="HOGENOM" id="CLU_059558_0_0_0"/>
<dbReference type="GO" id="GO:0005525">
    <property type="term" value="F:GTP binding"/>
    <property type="evidence" value="ECO:0007669"/>
    <property type="project" value="UniProtKB-UniRule"/>
</dbReference>
<reference evidence="7 8" key="1">
    <citation type="submission" date="2010-11" db="EMBL/GenBank/DDBJ databases">
        <title>The complete genome of Thermotoga thermarum DSM 5069.</title>
        <authorList>
            <consortium name="US DOE Joint Genome Institute (JGI-PGF)"/>
            <person name="Lucas S."/>
            <person name="Copeland A."/>
            <person name="Lapidus A."/>
            <person name="Bruce D."/>
            <person name="Goodwin L."/>
            <person name="Pitluck S."/>
            <person name="Kyrpides N."/>
            <person name="Mavromatis K."/>
            <person name="Ivanova N."/>
            <person name="Zeytun A."/>
            <person name="Brettin T."/>
            <person name="Detter J.C."/>
            <person name="Tapia R."/>
            <person name="Han C."/>
            <person name="Land M."/>
            <person name="Hauser L."/>
            <person name="Markowitz V."/>
            <person name="Cheng J.-F."/>
            <person name="Hugenholtz P."/>
            <person name="Woyke T."/>
            <person name="Wu D."/>
            <person name="Spring S."/>
            <person name="Schroeder M."/>
            <person name="Brambilla E."/>
            <person name="Klenk H.-P."/>
            <person name="Eisen J.A."/>
        </authorList>
    </citation>
    <scope>NUCLEOTIDE SEQUENCE [LARGE SCALE GENOMIC DNA]</scope>
    <source>
        <strain evidence="7 8">DSM 5069</strain>
    </source>
</reference>
<dbReference type="InterPro" id="IPR053931">
    <property type="entry name" value="RapZ_C"/>
</dbReference>
<dbReference type="PATRIC" id="fig|688269.3.peg.395"/>
<dbReference type="eggNOG" id="COG1660">
    <property type="taxonomic scope" value="Bacteria"/>
</dbReference>
<dbReference type="InterPro" id="IPR053930">
    <property type="entry name" value="RapZ-like_N"/>
</dbReference>
<dbReference type="HAMAP" id="MF_00636">
    <property type="entry name" value="RapZ_like"/>
    <property type="match status" value="1"/>
</dbReference>
<dbReference type="STRING" id="688269.Theth_0384"/>
<evidence type="ECO:0000313" key="7">
    <source>
        <dbReference type="EMBL" id="AEH50479.1"/>
    </source>
</evidence>
<evidence type="ECO:0000259" key="6">
    <source>
        <dbReference type="Pfam" id="PF22740"/>
    </source>
</evidence>
<keyword evidence="2 4" id="KW-0067">ATP-binding</keyword>
<evidence type="ECO:0000256" key="3">
    <source>
        <dbReference type="ARBA" id="ARBA00023134"/>
    </source>
</evidence>
<dbReference type="InterPro" id="IPR005337">
    <property type="entry name" value="RapZ-like"/>
</dbReference>
<proteinExistence type="inferred from homology"/>
<evidence type="ECO:0000256" key="1">
    <source>
        <dbReference type="ARBA" id="ARBA00022741"/>
    </source>
</evidence>
<dbReference type="PIRSF" id="PIRSF005052">
    <property type="entry name" value="P-loopkin"/>
    <property type="match status" value="1"/>
</dbReference>
<protein>
    <submittedName>
        <fullName evidence="7">Uncharacterized protein</fullName>
    </submittedName>
</protein>
<dbReference type="Pfam" id="PF22740">
    <property type="entry name" value="PapZ_C"/>
    <property type="match status" value="1"/>
</dbReference>
<dbReference type="NCBIfam" id="NF003828">
    <property type="entry name" value="PRK05416.1"/>
    <property type="match status" value="1"/>
</dbReference>
<organism evidence="7 8">
    <name type="scientific">Pseudothermotoga thermarum DSM 5069</name>
    <dbReference type="NCBI Taxonomy" id="688269"/>
    <lineage>
        <taxon>Bacteria</taxon>
        <taxon>Thermotogati</taxon>
        <taxon>Thermotogota</taxon>
        <taxon>Thermotogae</taxon>
        <taxon>Thermotogales</taxon>
        <taxon>Thermotogaceae</taxon>
        <taxon>Pseudothermotoga</taxon>
    </lineage>
</organism>
<dbReference type="EMBL" id="CP002351">
    <property type="protein sequence ID" value="AEH50479.1"/>
    <property type="molecule type" value="Genomic_DNA"/>
</dbReference>
<dbReference type="Pfam" id="PF03668">
    <property type="entry name" value="RapZ-like_N"/>
    <property type="match status" value="1"/>
</dbReference>
<feature type="binding site" evidence="4">
    <location>
        <begin position="9"/>
        <end position="16"/>
    </location>
    <ligand>
        <name>ATP</name>
        <dbReference type="ChEBI" id="CHEBI:30616"/>
    </ligand>
</feature>
<dbReference type="KEGG" id="tta:Theth_0384"/>
<feature type="domain" description="RapZ C-terminal" evidence="6">
    <location>
        <begin position="160"/>
        <end position="276"/>
    </location>
</feature>
<dbReference type="GO" id="GO:0005524">
    <property type="term" value="F:ATP binding"/>
    <property type="evidence" value="ECO:0007669"/>
    <property type="project" value="UniProtKB-UniRule"/>
</dbReference>
<keyword evidence="3 4" id="KW-0342">GTP-binding</keyword>
<dbReference type="SUPFAM" id="SSF52540">
    <property type="entry name" value="P-loop containing nucleoside triphosphate hydrolases"/>
    <property type="match status" value="1"/>
</dbReference>
<sequence length="278" mass="31614">MVEVVIVSGLSGAGKTTALKVLEDMGYFCIDNLPPVLLKDFITLVSNSTVSKVAITIDVRSAKFGENLTQLQKALEIYKDSIKLLFLEASLEELIKRFSFTRRRHPLEGQLSLREAILKEQELLSDIRQLATVIDTTNLDTNGLRKVIISILSDTKTFFVRIRSFGFKYGVPTDTDFIIDTRFLPNPFYVRELAHLDGRDEKIHNYFENYPEVKQFIQQIVPPLLLAATLYKKEGRPSMTISVGCTGGRHRSVYVAEKLAESLKKDFQVIVEHRDVDR</sequence>
<dbReference type="PANTHER" id="PTHR30448:SF0">
    <property type="entry name" value="RNASE ADAPTER PROTEIN RAPZ"/>
    <property type="match status" value="1"/>
</dbReference>
<name>F7YVG8_9THEM</name>
<keyword evidence="8" id="KW-1185">Reference proteome</keyword>
<feature type="domain" description="RapZ-like N-terminal" evidence="5">
    <location>
        <begin position="2"/>
        <end position="152"/>
    </location>
</feature>
<keyword evidence="1 4" id="KW-0547">Nucleotide-binding</keyword>
<evidence type="ECO:0000256" key="2">
    <source>
        <dbReference type="ARBA" id="ARBA00022840"/>
    </source>
</evidence>
<feature type="binding site" evidence="4">
    <location>
        <begin position="58"/>
        <end position="61"/>
    </location>
    <ligand>
        <name>GTP</name>
        <dbReference type="ChEBI" id="CHEBI:37565"/>
    </ligand>
</feature>
<evidence type="ECO:0000256" key="4">
    <source>
        <dbReference type="HAMAP-Rule" id="MF_00636"/>
    </source>
</evidence>
<evidence type="ECO:0000259" key="5">
    <source>
        <dbReference type="Pfam" id="PF03668"/>
    </source>
</evidence>
<dbReference type="Proteomes" id="UP000006804">
    <property type="component" value="Chromosome"/>
</dbReference>
<gene>
    <name evidence="7" type="ORF">Theth_0384</name>
</gene>
<dbReference type="InterPro" id="IPR027417">
    <property type="entry name" value="P-loop_NTPase"/>
</dbReference>
<dbReference type="OrthoDB" id="9784461at2"/>
<evidence type="ECO:0000313" key="8">
    <source>
        <dbReference type="Proteomes" id="UP000006804"/>
    </source>
</evidence>
<dbReference type="RefSeq" id="WP_013931702.1">
    <property type="nucleotide sequence ID" value="NC_015707.1"/>
</dbReference>
<accession>F7YVG8</accession>